<keyword evidence="1" id="KW-0472">Membrane</keyword>
<dbReference type="RefSeq" id="WP_112306378.1">
    <property type="nucleotide sequence ID" value="NZ_QMDV01000004.1"/>
</dbReference>
<proteinExistence type="predicted"/>
<keyword evidence="3" id="KW-1185">Reference proteome</keyword>
<organism evidence="2 3">
    <name type="scientific">Pontibacter arcticus</name>
    <dbReference type="NCBI Taxonomy" id="2080288"/>
    <lineage>
        <taxon>Bacteria</taxon>
        <taxon>Pseudomonadati</taxon>
        <taxon>Bacteroidota</taxon>
        <taxon>Cytophagia</taxon>
        <taxon>Cytophagales</taxon>
        <taxon>Hymenobacteraceae</taxon>
        <taxon>Pontibacter</taxon>
    </lineage>
</organism>
<reference evidence="2 3" key="1">
    <citation type="submission" date="2018-06" db="EMBL/GenBank/DDBJ databases">
        <authorList>
            <person name="Liu Z.-W."/>
        </authorList>
    </citation>
    <scope>NUCLEOTIDE SEQUENCE [LARGE SCALE GENOMIC DNA]</scope>
    <source>
        <strain evidence="2 3">2b14</strain>
    </source>
</reference>
<dbReference type="AlphaFoldDB" id="A0A364RBJ9"/>
<dbReference type="EMBL" id="QMDV01000004">
    <property type="protein sequence ID" value="RAU81698.1"/>
    <property type="molecule type" value="Genomic_DNA"/>
</dbReference>
<protein>
    <submittedName>
        <fullName evidence="2">Uncharacterized protein</fullName>
    </submittedName>
</protein>
<reference evidence="2 3" key="2">
    <citation type="submission" date="2018-07" db="EMBL/GenBank/DDBJ databases">
        <title>Pontibacter sp. 2b14 genomic sequence and assembly.</title>
        <authorList>
            <person name="Du Z.-J."/>
        </authorList>
    </citation>
    <scope>NUCLEOTIDE SEQUENCE [LARGE SCALE GENOMIC DNA]</scope>
    <source>
        <strain evidence="2 3">2b14</strain>
    </source>
</reference>
<keyword evidence="1" id="KW-1133">Transmembrane helix</keyword>
<sequence>MNKQTILLVMKKAVPMLLFYLFFATILRLWEPIKNMFSGLPVDWTAEFAKIEYTRMLIFAVLVSVYVGYRELKRQQAREEITQPEN</sequence>
<feature type="transmembrane region" description="Helical" evidence="1">
    <location>
        <begin position="12"/>
        <end position="30"/>
    </location>
</feature>
<gene>
    <name evidence="2" type="ORF">DP923_13395</name>
</gene>
<evidence type="ECO:0000313" key="2">
    <source>
        <dbReference type="EMBL" id="RAU81698.1"/>
    </source>
</evidence>
<evidence type="ECO:0000313" key="3">
    <source>
        <dbReference type="Proteomes" id="UP000251692"/>
    </source>
</evidence>
<comment type="caution">
    <text evidence="2">The sequence shown here is derived from an EMBL/GenBank/DDBJ whole genome shotgun (WGS) entry which is preliminary data.</text>
</comment>
<evidence type="ECO:0000256" key="1">
    <source>
        <dbReference type="SAM" id="Phobius"/>
    </source>
</evidence>
<accession>A0A364RBJ9</accession>
<keyword evidence="1" id="KW-0812">Transmembrane</keyword>
<dbReference type="Proteomes" id="UP000251692">
    <property type="component" value="Unassembled WGS sequence"/>
</dbReference>
<feature type="transmembrane region" description="Helical" evidence="1">
    <location>
        <begin position="50"/>
        <end position="69"/>
    </location>
</feature>
<name>A0A364RBJ9_9BACT</name>